<keyword evidence="4" id="KW-1185">Reference proteome</keyword>
<dbReference type="Proteomes" id="UP000198541">
    <property type="component" value="Unassembled WGS sequence"/>
</dbReference>
<keyword evidence="1" id="KW-0812">Transmembrane</keyword>
<feature type="transmembrane region" description="Helical" evidence="1">
    <location>
        <begin position="15"/>
        <end position="35"/>
    </location>
</feature>
<dbReference type="EMBL" id="FNIM01000009">
    <property type="protein sequence ID" value="SDN65284.1"/>
    <property type="molecule type" value="Genomic_DNA"/>
</dbReference>
<dbReference type="EMBL" id="FNHU01000004">
    <property type="protein sequence ID" value="SDM58233.1"/>
    <property type="molecule type" value="Genomic_DNA"/>
</dbReference>
<keyword evidence="1" id="KW-0472">Membrane</keyword>
<evidence type="ECO:0000313" key="4">
    <source>
        <dbReference type="Proteomes" id="UP000198541"/>
    </source>
</evidence>
<organism evidence="3 4">
    <name type="scientific">Actinomyces ruminicola</name>
    <dbReference type="NCBI Taxonomy" id="332524"/>
    <lineage>
        <taxon>Bacteria</taxon>
        <taxon>Bacillati</taxon>
        <taxon>Actinomycetota</taxon>
        <taxon>Actinomycetes</taxon>
        <taxon>Actinomycetales</taxon>
        <taxon>Actinomycetaceae</taxon>
        <taxon>Actinomyces</taxon>
    </lineage>
</organism>
<name>A0A1H0D541_9ACTO</name>
<proteinExistence type="predicted"/>
<keyword evidence="1" id="KW-1133">Transmembrane helix</keyword>
<gene>
    <name evidence="2" type="ORF">SAMN04487766_10465</name>
    <name evidence="3" type="ORF">SAMN05216355_10927</name>
</gene>
<dbReference type="Proteomes" id="UP000199671">
    <property type="component" value="Unassembled WGS sequence"/>
</dbReference>
<protein>
    <submittedName>
        <fullName evidence="3">Uncharacterized protein</fullName>
    </submittedName>
</protein>
<accession>A0A1H0D541</accession>
<sequence>MHGFDPQQLPANHNWLWLFANVTLVCLIVLNVILIREWRRQRRQEQLARFGPHPANGRTTAPH</sequence>
<evidence type="ECO:0000256" key="1">
    <source>
        <dbReference type="SAM" id="Phobius"/>
    </source>
</evidence>
<dbReference type="AlphaFoldDB" id="A0A1H0D541"/>
<evidence type="ECO:0000313" key="3">
    <source>
        <dbReference type="EMBL" id="SDN65284.1"/>
    </source>
</evidence>
<reference evidence="4" key="2">
    <citation type="submission" date="2016-10" db="EMBL/GenBank/DDBJ databases">
        <authorList>
            <person name="Varghese N."/>
            <person name="Submissions S."/>
        </authorList>
    </citation>
    <scope>NUCLEOTIDE SEQUENCE [LARGE SCALE GENOMIC DNA]</scope>
    <source>
        <strain evidence="4">DSM 27982</strain>
    </source>
</reference>
<dbReference type="RefSeq" id="WP_092536283.1">
    <property type="nucleotide sequence ID" value="NZ_FNHU01000004.1"/>
</dbReference>
<evidence type="ECO:0000313" key="2">
    <source>
        <dbReference type="EMBL" id="SDM58233.1"/>
    </source>
</evidence>
<evidence type="ECO:0000313" key="5">
    <source>
        <dbReference type="Proteomes" id="UP000199671"/>
    </source>
</evidence>
<reference evidence="3 5" key="1">
    <citation type="submission" date="2016-10" db="EMBL/GenBank/DDBJ databases">
        <authorList>
            <person name="de Groot N.N."/>
        </authorList>
    </citation>
    <scope>NUCLEOTIDE SEQUENCE [LARGE SCALE GENOMIC DNA]</scope>
    <source>
        <strain evidence="3">DSM 27982</strain>
        <strain evidence="2 5">KPR-7B</strain>
    </source>
</reference>